<dbReference type="SUPFAM" id="SSF103473">
    <property type="entry name" value="MFS general substrate transporter"/>
    <property type="match status" value="1"/>
</dbReference>
<feature type="transmembrane region" description="Helical" evidence="8">
    <location>
        <begin position="409"/>
        <end position="427"/>
    </location>
</feature>
<evidence type="ECO:0000256" key="8">
    <source>
        <dbReference type="SAM" id="Phobius"/>
    </source>
</evidence>
<feature type="region of interest" description="Disordered" evidence="7">
    <location>
        <begin position="22"/>
        <end position="48"/>
    </location>
</feature>
<keyword evidence="6 8" id="KW-0472">Membrane</keyword>
<feature type="compositionally biased region" description="Basic and acidic residues" evidence="7">
    <location>
        <begin position="1020"/>
        <end position="1031"/>
    </location>
</feature>
<evidence type="ECO:0000256" key="5">
    <source>
        <dbReference type="ARBA" id="ARBA00022989"/>
    </source>
</evidence>
<reference evidence="9" key="1">
    <citation type="submission" date="2013-12" db="EMBL/GenBank/DDBJ databases">
        <authorList>
            <person name="Aslett M."/>
        </authorList>
    </citation>
    <scope>NUCLEOTIDE SEQUENCE [LARGE SCALE GENOMIC DNA]</scope>
    <source>
        <strain evidence="9">Lindley</strain>
    </source>
</reference>
<reference evidence="9" key="2">
    <citation type="submission" date="2014-05" db="EMBL/GenBank/DDBJ databases">
        <title>The genome and life-stage specific transcriptomes of Globodera pallida elucidate key aspects of plant parasitism by a cyst nematode.</title>
        <authorList>
            <person name="Cotton J.A."/>
            <person name="Lilley C.J."/>
            <person name="Jones L.M."/>
            <person name="Kikuchi T."/>
            <person name="Reid A.J."/>
            <person name="Thorpe P."/>
            <person name="Tsai I.J."/>
            <person name="Beasley H."/>
            <person name="Blok V."/>
            <person name="Cock P.J.A."/>
            <person name="Van den Akker S.E."/>
            <person name="Holroyd N."/>
            <person name="Hunt M."/>
            <person name="Mantelin S."/>
            <person name="Naghra H."/>
            <person name="Pain A."/>
            <person name="Palomares-Rius J.E."/>
            <person name="Zarowiecki M."/>
            <person name="Berriman M."/>
            <person name="Jones J.T."/>
            <person name="Urwin P.E."/>
        </authorList>
    </citation>
    <scope>NUCLEOTIDE SEQUENCE [LARGE SCALE GENOMIC DNA]</scope>
    <source>
        <strain evidence="9">Lindley</strain>
    </source>
</reference>
<protein>
    <submittedName>
        <fullName evidence="10">MFS domain-containing protein</fullName>
    </submittedName>
</protein>
<dbReference type="GO" id="GO:0022857">
    <property type="term" value="F:transmembrane transporter activity"/>
    <property type="evidence" value="ECO:0007669"/>
    <property type="project" value="InterPro"/>
</dbReference>
<dbReference type="Gene3D" id="1.20.1250.20">
    <property type="entry name" value="MFS general substrate transporter like domains"/>
    <property type="match status" value="1"/>
</dbReference>
<evidence type="ECO:0000313" key="9">
    <source>
        <dbReference type="Proteomes" id="UP000050741"/>
    </source>
</evidence>
<keyword evidence="9" id="KW-1185">Reference proteome</keyword>
<feature type="region of interest" description="Disordered" evidence="7">
    <location>
        <begin position="647"/>
        <end position="681"/>
    </location>
</feature>
<feature type="transmembrane region" description="Helical" evidence="8">
    <location>
        <begin position="275"/>
        <end position="295"/>
    </location>
</feature>
<feature type="transmembrane region" description="Helical" evidence="8">
    <location>
        <begin position="61"/>
        <end position="78"/>
    </location>
</feature>
<name>A0A183BIR8_GLOPA</name>
<comment type="similarity">
    <text evidence="2">Belongs to the major facilitator superfamily.</text>
</comment>
<dbReference type="PANTHER" id="PTHR23511:SF34">
    <property type="entry name" value="SYNAPTIC VESICLE GLYCOPROTEIN 2"/>
    <property type="match status" value="1"/>
</dbReference>
<sequence>MSNSVDGEERPKAVMEFTPLLLEGGGGESSRGSPSVERSVGEAKSGASELKTSGMDDYYQMGWYMFIVCLLSQMLLLVEVGDLLFMTFAGAAPTIESCGTMNFTSAMKAEERCNWLNEVWANETEIEKYNCNRTSIIKEQLKFQFKSVNVDFDELYCKTKSVKLSISVQMVGIIPGSFIFGWLSDSYGRRPAMLSALLCWIFSMVAASFAQSLEMFTVLRFIVCFFNAGIAVTLIVFTSELYPKKHRFCLMNLITWAPNYILFGIIGYFCNEWRLLQRVLAVFALPCIGIIIFLSESPRFLISARKMDEAKKAILRMHKIDGRPCDEKLLDEHLQRELDQMLQLSVTRRNYNYLIAECPEGHVCKFKGWVKPDPDKKLPQREVAEFGAFGVFAFYELDYVKPPKALGSIFWMAFLGMCQVCFGVYLACNGAFGLAASFLKCGVSDIVEAAKAAFGDTVISWGKNLIGKILDYGPVLARWASNYLSKCKNGIGKWLFKCVNRLTKPLETVSPTSIDFADQKRAFLTNVIVSSGATELKQFLVEKKEEEDGKKDLNFMPQLNLVEGLFHQGLAASLNKGSIRNVLKLGDNYWRDTVKGHMSHIISTNARKVFGDGKGFVKNLTEAALVRTFTNMCGEELDKLADKLAGGTGGALNRPPDNDDDDDDDGGGTGGASQDSTDNNDIKQHTITDRFFLRPSQQKLLPFIRQYESSTGPEAFGMIVSVVPVVPEGATVKERRESFKKTQGAAKRLNRAILKEVYGVDSIEKLTCAQVLDFQEKFLGQFSLCIQNEASLNRLKKKNKWSDAEFERIKSQSKEAKSVIDKLVKEEKISKEDYDVVYRPPHTSSVYPSNAVGAYQFIRNTLAPLVKEHGLENVPFSPKVQDFLAFKLLQKRGYDDYMNKTLVKETLTVTKKRLIVTKHEGKIKVTEENIEVIKQKGDIKVTLEEFAENLSMEWASFPCSADGLSYYHADGKNVARAPWRTTTDEKGLTKTGLLDIVEEAKTMFDKEEVEIKRQKIVAEKREKEEAEKKESVPTTPELMGIRMI</sequence>
<feature type="transmembrane region" description="Helical" evidence="8">
    <location>
        <begin position="192"/>
        <end position="210"/>
    </location>
</feature>
<feature type="transmembrane region" description="Helical" evidence="8">
    <location>
        <begin position="164"/>
        <end position="183"/>
    </location>
</feature>
<dbReference type="InterPro" id="IPR036259">
    <property type="entry name" value="MFS_trans_sf"/>
</dbReference>
<keyword evidence="5 8" id="KW-1133">Transmembrane helix</keyword>
<keyword evidence="3" id="KW-0813">Transport</keyword>
<evidence type="ECO:0000256" key="4">
    <source>
        <dbReference type="ARBA" id="ARBA00022692"/>
    </source>
</evidence>
<organism evidence="9 10">
    <name type="scientific">Globodera pallida</name>
    <name type="common">Potato cyst nematode worm</name>
    <name type="synonym">Heterodera pallida</name>
    <dbReference type="NCBI Taxonomy" id="36090"/>
    <lineage>
        <taxon>Eukaryota</taxon>
        <taxon>Metazoa</taxon>
        <taxon>Ecdysozoa</taxon>
        <taxon>Nematoda</taxon>
        <taxon>Chromadorea</taxon>
        <taxon>Rhabditida</taxon>
        <taxon>Tylenchina</taxon>
        <taxon>Tylenchomorpha</taxon>
        <taxon>Tylenchoidea</taxon>
        <taxon>Heteroderidae</taxon>
        <taxon>Heteroderinae</taxon>
        <taxon>Globodera</taxon>
    </lineage>
</organism>
<accession>A0A183BIR8</accession>
<dbReference type="Proteomes" id="UP000050741">
    <property type="component" value="Unassembled WGS sequence"/>
</dbReference>
<evidence type="ECO:0000256" key="1">
    <source>
        <dbReference type="ARBA" id="ARBA00004141"/>
    </source>
</evidence>
<keyword evidence="4 8" id="KW-0812">Transmembrane</keyword>
<dbReference type="Gene3D" id="1.10.530.10">
    <property type="match status" value="1"/>
</dbReference>
<dbReference type="SUPFAM" id="SSF53955">
    <property type="entry name" value="Lysozyme-like"/>
    <property type="match status" value="1"/>
</dbReference>
<dbReference type="GO" id="GO:0016020">
    <property type="term" value="C:membrane"/>
    <property type="evidence" value="ECO:0007669"/>
    <property type="project" value="UniProtKB-SubCell"/>
</dbReference>
<dbReference type="InterPro" id="IPR023346">
    <property type="entry name" value="Lysozyme-like_dom_sf"/>
</dbReference>
<feature type="region of interest" description="Disordered" evidence="7">
    <location>
        <begin position="1020"/>
        <end position="1044"/>
    </location>
</feature>
<dbReference type="Pfam" id="PF00083">
    <property type="entry name" value="Sugar_tr"/>
    <property type="match status" value="1"/>
</dbReference>
<feature type="transmembrane region" description="Helical" evidence="8">
    <location>
        <begin position="216"/>
        <end position="237"/>
    </location>
</feature>
<feature type="transmembrane region" description="Helical" evidence="8">
    <location>
        <begin position="249"/>
        <end position="269"/>
    </location>
</feature>
<dbReference type="InterPro" id="IPR005828">
    <property type="entry name" value="MFS_sugar_transport-like"/>
</dbReference>
<dbReference type="PANTHER" id="PTHR23511">
    <property type="entry name" value="SYNAPTIC VESICLE GLYCOPROTEIN 2"/>
    <property type="match status" value="1"/>
</dbReference>
<evidence type="ECO:0000256" key="7">
    <source>
        <dbReference type="SAM" id="MobiDB-lite"/>
    </source>
</evidence>
<reference evidence="10" key="3">
    <citation type="submission" date="2016-06" db="UniProtKB">
        <authorList>
            <consortium name="WormBaseParasite"/>
        </authorList>
    </citation>
    <scope>IDENTIFICATION</scope>
</reference>
<evidence type="ECO:0000256" key="6">
    <source>
        <dbReference type="ARBA" id="ARBA00023136"/>
    </source>
</evidence>
<comment type="subcellular location">
    <subcellularLocation>
        <location evidence="1">Membrane</location>
        <topology evidence="1">Multi-pass membrane protein</topology>
    </subcellularLocation>
</comment>
<dbReference type="WBParaSite" id="GPLIN_000049700">
    <property type="protein sequence ID" value="GPLIN_000049700"/>
    <property type="gene ID" value="GPLIN_000049700"/>
</dbReference>
<evidence type="ECO:0000256" key="2">
    <source>
        <dbReference type="ARBA" id="ARBA00008335"/>
    </source>
</evidence>
<proteinExistence type="inferred from homology"/>
<evidence type="ECO:0000313" key="10">
    <source>
        <dbReference type="WBParaSite" id="GPLIN_000049700"/>
    </source>
</evidence>
<evidence type="ECO:0000256" key="3">
    <source>
        <dbReference type="ARBA" id="ARBA00022448"/>
    </source>
</evidence>
<dbReference type="AlphaFoldDB" id="A0A183BIR8"/>